<dbReference type="InterPro" id="IPR008983">
    <property type="entry name" value="Tumour_necrosis_fac-like_dom"/>
</dbReference>
<dbReference type="PANTHER" id="PTHR22923:SF62">
    <property type="entry name" value="CVP18"/>
    <property type="match status" value="1"/>
</dbReference>
<dbReference type="Pfam" id="PF00386">
    <property type="entry name" value="C1q"/>
    <property type="match status" value="1"/>
</dbReference>
<dbReference type="PROSITE" id="PS50871">
    <property type="entry name" value="C1Q"/>
    <property type="match status" value="1"/>
</dbReference>
<comment type="subcellular location">
    <subcellularLocation>
        <location evidence="1">Secreted</location>
    </subcellularLocation>
</comment>
<proteinExistence type="predicted"/>
<dbReference type="PANTHER" id="PTHR22923">
    <property type="entry name" value="CEREBELLIN-RELATED"/>
    <property type="match status" value="1"/>
</dbReference>
<sequence>MSNQADFTFTEWCESCKLSKDTIQKLTTESITSTEILSTLAEQDVLALGLPIGQRSVLRKLVQGVKAFGDEKPDIRKHSDQQKNEQLNESLAIDSQGIVNLQTQSQGATRNDSITEGSKKCAFSGVRTSVLLGSAESQIITYDELYANKGKDFDIDTGIFTCQVPGIYYFSFTMRSYDNYHIGVTLVKNSSPQVSMITDASDRKVMQSQSVMLDLLIGDRVWLQLGPHKYFAVYSDDKKYITFNGFVLYPNYI</sequence>
<dbReference type="SMART" id="SM00110">
    <property type="entry name" value="C1Q"/>
    <property type="match status" value="1"/>
</dbReference>
<dbReference type="Gene3D" id="2.60.120.40">
    <property type="match status" value="1"/>
</dbReference>
<keyword evidence="2" id="KW-0964">Secreted</keyword>
<dbReference type="InterPro" id="IPR050822">
    <property type="entry name" value="Cerebellin_Synaptic_Org"/>
</dbReference>
<gene>
    <name evidence="6" type="primary">LOC100372657</name>
</gene>
<dbReference type="RefSeq" id="XP_006813252.1">
    <property type="nucleotide sequence ID" value="XM_006813189.1"/>
</dbReference>
<keyword evidence="5" id="KW-1185">Reference proteome</keyword>
<keyword evidence="3" id="KW-0732">Signal</keyword>
<dbReference type="InterPro" id="IPR001073">
    <property type="entry name" value="C1q_dom"/>
</dbReference>
<evidence type="ECO:0000256" key="3">
    <source>
        <dbReference type="ARBA" id="ARBA00022729"/>
    </source>
</evidence>
<organism evidence="5 6">
    <name type="scientific">Saccoglossus kowalevskii</name>
    <name type="common">Acorn worm</name>
    <dbReference type="NCBI Taxonomy" id="10224"/>
    <lineage>
        <taxon>Eukaryota</taxon>
        <taxon>Metazoa</taxon>
        <taxon>Hemichordata</taxon>
        <taxon>Enteropneusta</taxon>
        <taxon>Harrimaniidae</taxon>
        <taxon>Saccoglossus</taxon>
    </lineage>
</organism>
<dbReference type="PRINTS" id="PR00007">
    <property type="entry name" value="COMPLEMNTC1Q"/>
</dbReference>
<protein>
    <submittedName>
        <fullName evidence="6">Complement C1q tumor necrosis factor-related protein 4-like isoform X2</fullName>
    </submittedName>
</protein>
<accession>A0ABM0LZR1</accession>
<dbReference type="SUPFAM" id="SSF49842">
    <property type="entry name" value="TNF-like"/>
    <property type="match status" value="1"/>
</dbReference>
<evidence type="ECO:0000256" key="1">
    <source>
        <dbReference type="ARBA" id="ARBA00004613"/>
    </source>
</evidence>
<name>A0ABM0LZR1_SACKO</name>
<dbReference type="GeneID" id="100372657"/>
<reference evidence="6" key="1">
    <citation type="submission" date="2025-08" db="UniProtKB">
        <authorList>
            <consortium name="RefSeq"/>
        </authorList>
    </citation>
    <scope>IDENTIFICATION</scope>
    <source>
        <tissue evidence="6">Testes</tissue>
    </source>
</reference>
<dbReference type="Proteomes" id="UP000694865">
    <property type="component" value="Unplaced"/>
</dbReference>
<evidence type="ECO:0000313" key="5">
    <source>
        <dbReference type="Proteomes" id="UP000694865"/>
    </source>
</evidence>
<evidence type="ECO:0000256" key="2">
    <source>
        <dbReference type="ARBA" id="ARBA00022525"/>
    </source>
</evidence>
<feature type="domain" description="C1q" evidence="4">
    <location>
        <begin position="116"/>
        <end position="253"/>
    </location>
</feature>
<evidence type="ECO:0000313" key="6">
    <source>
        <dbReference type="RefSeq" id="XP_006813252.1"/>
    </source>
</evidence>
<evidence type="ECO:0000259" key="4">
    <source>
        <dbReference type="PROSITE" id="PS50871"/>
    </source>
</evidence>